<dbReference type="InterPro" id="IPR000340">
    <property type="entry name" value="Dual-sp_phosphatase_cat-dom"/>
</dbReference>
<dbReference type="InParanoid" id="A0A6J2XLT3"/>
<dbReference type="PROSITE" id="PS00383">
    <property type="entry name" value="TYR_PHOSPHATASE_1"/>
    <property type="match status" value="1"/>
</dbReference>
<gene>
    <name evidence="15" type="primary">LOC115879495</name>
</gene>
<evidence type="ECO:0000256" key="10">
    <source>
        <dbReference type="ARBA" id="ARBA00051722"/>
    </source>
</evidence>
<organism evidence="14 15">
    <name type="scientific">Sitophilus oryzae</name>
    <name type="common">Rice weevil</name>
    <name type="synonym">Curculio oryzae</name>
    <dbReference type="NCBI Taxonomy" id="7048"/>
    <lineage>
        <taxon>Eukaryota</taxon>
        <taxon>Metazoa</taxon>
        <taxon>Ecdysozoa</taxon>
        <taxon>Arthropoda</taxon>
        <taxon>Hexapoda</taxon>
        <taxon>Insecta</taxon>
        <taxon>Pterygota</taxon>
        <taxon>Neoptera</taxon>
        <taxon>Endopterygota</taxon>
        <taxon>Coleoptera</taxon>
        <taxon>Polyphaga</taxon>
        <taxon>Cucujiformia</taxon>
        <taxon>Curculionidae</taxon>
        <taxon>Dryophthorinae</taxon>
        <taxon>Sitophilus</taxon>
    </lineage>
</organism>
<evidence type="ECO:0000256" key="11">
    <source>
        <dbReference type="PIRSR" id="PIRSR000941-50"/>
    </source>
</evidence>
<reference evidence="15" key="1">
    <citation type="submission" date="2025-08" db="UniProtKB">
        <authorList>
            <consortium name="RefSeq"/>
        </authorList>
    </citation>
    <scope>IDENTIFICATION</scope>
    <source>
        <tissue evidence="15">Gonads</tissue>
    </source>
</reference>
<evidence type="ECO:0000259" key="13">
    <source>
        <dbReference type="PROSITE" id="PS50056"/>
    </source>
</evidence>
<dbReference type="FunCoup" id="A0A6J2XLT3">
    <property type="interactions" value="2129"/>
</dbReference>
<dbReference type="GO" id="GO:0008138">
    <property type="term" value="F:protein tyrosine/serine/threonine phosphatase activity"/>
    <property type="evidence" value="ECO:0007669"/>
    <property type="project" value="InterPro"/>
</dbReference>
<dbReference type="Gene3D" id="3.90.190.10">
    <property type="entry name" value="Protein tyrosine phosphatase superfamily"/>
    <property type="match status" value="1"/>
</dbReference>
<proteinExistence type="inferred from homology"/>
<evidence type="ECO:0000256" key="5">
    <source>
        <dbReference type="ARBA" id="ARBA00022801"/>
    </source>
</evidence>
<dbReference type="PIRSF" id="PIRSF000941">
    <property type="entry name" value="DUSP12"/>
    <property type="match status" value="1"/>
</dbReference>
<dbReference type="SMART" id="SM00195">
    <property type="entry name" value="DSPc"/>
    <property type="match status" value="1"/>
</dbReference>
<dbReference type="Pfam" id="PF00782">
    <property type="entry name" value="DSPc"/>
    <property type="match status" value="1"/>
</dbReference>
<evidence type="ECO:0000256" key="1">
    <source>
        <dbReference type="ARBA" id="ARBA00004123"/>
    </source>
</evidence>
<dbReference type="GO" id="GO:0004725">
    <property type="term" value="F:protein tyrosine phosphatase activity"/>
    <property type="evidence" value="ECO:0007669"/>
    <property type="project" value="UniProtKB-EC"/>
</dbReference>
<dbReference type="PROSITE" id="PS50056">
    <property type="entry name" value="TYR_PHOSPHATASE_2"/>
    <property type="match status" value="1"/>
</dbReference>
<evidence type="ECO:0000256" key="7">
    <source>
        <dbReference type="ARBA" id="ARBA00023242"/>
    </source>
</evidence>
<evidence type="ECO:0000256" key="3">
    <source>
        <dbReference type="ARBA" id="ARBA00008601"/>
    </source>
</evidence>
<keyword evidence="7" id="KW-0539">Nucleus</keyword>
<dbReference type="SUPFAM" id="SSF52799">
    <property type="entry name" value="(Phosphotyrosine protein) phosphatases II"/>
    <property type="match status" value="1"/>
</dbReference>
<dbReference type="GeneID" id="115879495"/>
<dbReference type="GO" id="GO:0005634">
    <property type="term" value="C:nucleus"/>
    <property type="evidence" value="ECO:0007669"/>
    <property type="project" value="UniProtKB-SubCell"/>
</dbReference>
<dbReference type="PANTHER" id="PTHR45848:SF4">
    <property type="entry name" value="DUAL SPECIFICITY PROTEIN PHOSPHATASE 12"/>
    <property type="match status" value="1"/>
</dbReference>
<dbReference type="InterPro" id="IPR020422">
    <property type="entry name" value="TYR_PHOSPHATASE_DUAL_dom"/>
</dbReference>
<dbReference type="InterPro" id="IPR016130">
    <property type="entry name" value="Tyr_Pase_AS"/>
</dbReference>
<dbReference type="CDD" id="cd14498">
    <property type="entry name" value="DSP"/>
    <property type="match status" value="1"/>
</dbReference>
<dbReference type="AlphaFoldDB" id="A0A6J2XLT3"/>
<keyword evidence="14" id="KW-1185">Reference proteome</keyword>
<evidence type="ECO:0000259" key="12">
    <source>
        <dbReference type="PROSITE" id="PS50054"/>
    </source>
</evidence>
<comment type="catalytic activity">
    <reaction evidence="10">
        <text>O-phospho-L-tyrosyl-[protein] + H2O = L-tyrosyl-[protein] + phosphate</text>
        <dbReference type="Rhea" id="RHEA:10684"/>
        <dbReference type="Rhea" id="RHEA-COMP:10136"/>
        <dbReference type="Rhea" id="RHEA-COMP:20101"/>
        <dbReference type="ChEBI" id="CHEBI:15377"/>
        <dbReference type="ChEBI" id="CHEBI:43474"/>
        <dbReference type="ChEBI" id="CHEBI:46858"/>
        <dbReference type="ChEBI" id="CHEBI:61978"/>
        <dbReference type="EC" id="3.1.3.48"/>
    </reaction>
</comment>
<evidence type="ECO:0000256" key="2">
    <source>
        <dbReference type="ARBA" id="ARBA00004496"/>
    </source>
</evidence>
<name>A0A6J2XLT3_SITOR</name>
<evidence type="ECO:0000256" key="8">
    <source>
        <dbReference type="ARBA" id="ARBA00047761"/>
    </source>
</evidence>
<protein>
    <submittedName>
        <fullName evidence="15">Dual specificity protein phosphatase MPK-4-like</fullName>
    </submittedName>
</protein>
<evidence type="ECO:0000256" key="4">
    <source>
        <dbReference type="ARBA" id="ARBA00022490"/>
    </source>
</evidence>
<keyword evidence="5" id="KW-0378">Hydrolase</keyword>
<keyword evidence="6" id="KW-0904">Protein phosphatase</keyword>
<feature type="active site" description="Phosphocysteine intermediate" evidence="11">
    <location>
        <position position="102"/>
    </location>
</feature>
<evidence type="ECO:0000256" key="6">
    <source>
        <dbReference type="ARBA" id="ARBA00022912"/>
    </source>
</evidence>
<dbReference type="Proteomes" id="UP000504635">
    <property type="component" value="Unplaced"/>
</dbReference>
<dbReference type="InterPro" id="IPR029021">
    <property type="entry name" value="Prot-tyrosine_phosphatase-like"/>
</dbReference>
<dbReference type="GO" id="GO:0004722">
    <property type="term" value="F:protein serine/threonine phosphatase activity"/>
    <property type="evidence" value="ECO:0007669"/>
    <property type="project" value="UniProtKB-EC"/>
</dbReference>
<dbReference type="OrthoDB" id="2017893at2759"/>
<evidence type="ECO:0000313" key="15">
    <source>
        <dbReference type="RefSeq" id="XP_030752277.1"/>
    </source>
</evidence>
<comment type="catalytic activity">
    <reaction evidence="9">
        <text>O-phospho-L-threonyl-[protein] + H2O = L-threonyl-[protein] + phosphate</text>
        <dbReference type="Rhea" id="RHEA:47004"/>
        <dbReference type="Rhea" id="RHEA-COMP:11060"/>
        <dbReference type="Rhea" id="RHEA-COMP:11605"/>
        <dbReference type="ChEBI" id="CHEBI:15377"/>
        <dbReference type="ChEBI" id="CHEBI:30013"/>
        <dbReference type="ChEBI" id="CHEBI:43474"/>
        <dbReference type="ChEBI" id="CHEBI:61977"/>
        <dbReference type="EC" id="3.1.3.16"/>
    </reaction>
</comment>
<keyword evidence="4" id="KW-0963">Cytoplasm</keyword>
<dbReference type="KEGG" id="soy:115879495"/>
<sequence>MDILHKIGCNLSPVSIDEIEPNLFLGSLAAARDMETLTKFKITHILTIDTCPLPRNISELANITTMFIHLSDLPKEDILSNFSQAISFIQEGVANGAVLVHCYFGVSRSATLVLAYIMKKYQLSYHEAFEKVKAKRSIIYPNQGFVSQLKLYRHMGYTIEKSDKRYKLFRLNTAADWMRKVKILPQDFKDLIQPDPGLPQSNPDPNVYRCKKCRRVLACEHNLIIHLNSAKSKCSQMYFVEPMAWMNVSQVTQGKLHCPKCSNKVGSFSWVMGCQCPCGVKVAPAFYLVPSKIDYTNVVKNIEVTF</sequence>
<dbReference type="PROSITE" id="PS50054">
    <property type="entry name" value="TYR_PHOSPHATASE_DUAL"/>
    <property type="match status" value="1"/>
</dbReference>
<comment type="similarity">
    <text evidence="3">Belongs to the protein-tyrosine phosphatase family. Non-receptor class dual specificity subfamily.</text>
</comment>
<dbReference type="PANTHER" id="PTHR45848">
    <property type="entry name" value="DUAL SPECIFICITY PROTEIN PHOSPHATASE 12 FAMILY MEMBER"/>
    <property type="match status" value="1"/>
</dbReference>
<dbReference type="InterPro" id="IPR016278">
    <property type="entry name" value="DUSP12"/>
</dbReference>
<evidence type="ECO:0000313" key="14">
    <source>
        <dbReference type="Proteomes" id="UP000504635"/>
    </source>
</evidence>
<evidence type="ECO:0000256" key="9">
    <source>
        <dbReference type="ARBA" id="ARBA00048336"/>
    </source>
</evidence>
<comment type="subcellular location">
    <subcellularLocation>
        <location evidence="2">Cytoplasm</location>
    </subcellularLocation>
    <subcellularLocation>
        <location evidence="1">Nucleus</location>
    </subcellularLocation>
</comment>
<accession>A0A6J2XLT3</accession>
<feature type="domain" description="Tyrosine-protein phosphatase" evidence="12">
    <location>
        <begin position="15"/>
        <end position="158"/>
    </location>
</feature>
<dbReference type="GO" id="GO:0005737">
    <property type="term" value="C:cytoplasm"/>
    <property type="evidence" value="ECO:0007669"/>
    <property type="project" value="UniProtKB-SubCell"/>
</dbReference>
<dbReference type="FunFam" id="3.90.190.10:FF:000056">
    <property type="entry name" value="Dual specificity phosphatase 12"/>
    <property type="match status" value="1"/>
</dbReference>
<dbReference type="InterPro" id="IPR000387">
    <property type="entry name" value="Tyr_Pase_dom"/>
</dbReference>
<feature type="domain" description="Tyrosine specific protein phosphatases" evidence="13">
    <location>
        <begin position="80"/>
        <end position="136"/>
    </location>
</feature>
<comment type="catalytic activity">
    <reaction evidence="8">
        <text>O-phospho-L-seryl-[protein] + H2O = L-seryl-[protein] + phosphate</text>
        <dbReference type="Rhea" id="RHEA:20629"/>
        <dbReference type="Rhea" id="RHEA-COMP:9863"/>
        <dbReference type="Rhea" id="RHEA-COMP:11604"/>
        <dbReference type="ChEBI" id="CHEBI:15377"/>
        <dbReference type="ChEBI" id="CHEBI:29999"/>
        <dbReference type="ChEBI" id="CHEBI:43474"/>
        <dbReference type="ChEBI" id="CHEBI:83421"/>
        <dbReference type="EC" id="3.1.3.16"/>
    </reaction>
</comment>
<dbReference type="RefSeq" id="XP_030752277.1">
    <property type="nucleotide sequence ID" value="XM_030896417.1"/>
</dbReference>